<sequence length="124" mass="14323">MEEQSYILKKMGSCLTKLEEAKLKKTTYVEIRGDEVREGWDERNKQFEKLTKDTMAMREKMEKIQLAFRKAQGMDDYLCSMGGISDSDDDNGNDDDNDDDDDGGRGTSNFETTPSYQLRKKCHQ</sequence>
<feature type="compositionally biased region" description="Polar residues" evidence="1">
    <location>
        <begin position="107"/>
        <end position="116"/>
    </location>
</feature>
<proteinExistence type="predicted"/>
<feature type="compositionally biased region" description="Acidic residues" evidence="1">
    <location>
        <begin position="86"/>
        <end position="102"/>
    </location>
</feature>
<accession>A0AAW2D5L8</accession>
<dbReference type="EMBL" id="JAZDWU010000004">
    <property type="protein sequence ID" value="KAL0004944.1"/>
    <property type="molecule type" value="Genomic_DNA"/>
</dbReference>
<dbReference type="Proteomes" id="UP001459277">
    <property type="component" value="Unassembled WGS sequence"/>
</dbReference>
<evidence type="ECO:0000313" key="2">
    <source>
        <dbReference type="EMBL" id="KAL0004944.1"/>
    </source>
</evidence>
<reference evidence="2 3" key="1">
    <citation type="submission" date="2024-01" db="EMBL/GenBank/DDBJ databases">
        <title>A telomere-to-telomere, gap-free genome of sweet tea (Lithocarpus litseifolius).</title>
        <authorList>
            <person name="Zhou J."/>
        </authorList>
    </citation>
    <scope>NUCLEOTIDE SEQUENCE [LARGE SCALE GENOMIC DNA]</scope>
    <source>
        <strain evidence="2">Zhou-2022a</strain>
        <tissue evidence="2">Leaf</tissue>
    </source>
</reference>
<organism evidence="2 3">
    <name type="scientific">Lithocarpus litseifolius</name>
    <dbReference type="NCBI Taxonomy" id="425828"/>
    <lineage>
        <taxon>Eukaryota</taxon>
        <taxon>Viridiplantae</taxon>
        <taxon>Streptophyta</taxon>
        <taxon>Embryophyta</taxon>
        <taxon>Tracheophyta</taxon>
        <taxon>Spermatophyta</taxon>
        <taxon>Magnoliopsida</taxon>
        <taxon>eudicotyledons</taxon>
        <taxon>Gunneridae</taxon>
        <taxon>Pentapetalae</taxon>
        <taxon>rosids</taxon>
        <taxon>fabids</taxon>
        <taxon>Fagales</taxon>
        <taxon>Fagaceae</taxon>
        <taxon>Lithocarpus</taxon>
    </lineage>
</organism>
<name>A0AAW2D5L8_9ROSI</name>
<comment type="caution">
    <text evidence="2">The sequence shown here is derived from an EMBL/GenBank/DDBJ whole genome shotgun (WGS) entry which is preliminary data.</text>
</comment>
<gene>
    <name evidence="2" type="ORF">SO802_012505</name>
</gene>
<feature type="region of interest" description="Disordered" evidence="1">
    <location>
        <begin position="79"/>
        <end position="124"/>
    </location>
</feature>
<protein>
    <submittedName>
        <fullName evidence="2">Uncharacterized protein</fullName>
    </submittedName>
</protein>
<evidence type="ECO:0000256" key="1">
    <source>
        <dbReference type="SAM" id="MobiDB-lite"/>
    </source>
</evidence>
<keyword evidence="3" id="KW-1185">Reference proteome</keyword>
<evidence type="ECO:0000313" key="3">
    <source>
        <dbReference type="Proteomes" id="UP001459277"/>
    </source>
</evidence>
<dbReference type="AlphaFoldDB" id="A0AAW2D5L8"/>